<accession>A0ABR8Y237</accession>
<keyword evidence="2" id="KW-1185">Reference proteome</keyword>
<evidence type="ECO:0000313" key="1">
    <source>
        <dbReference type="EMBL" id="MBD8038268.1"/>
    </source>
</evidence>
<reference evidence="1 2" key="1">
    <citation type="submission" date="2020-08" db="EMBL/GenBank/DDBJ databases">
        <title>A Genomic Blueprint of the Chicken Gut Microbiome.</title>
        <authorList>
            <person name="Gilroy R."/>
            <person name="Ravi A."/>
            <person name="Getino M."/>
            <person name="Pursley I."/>
            <person name="Horton D.L."/>
            <person name="Alikhan N.-F."/>
            <person name="Baker D."/>
            <person name="Gharbi K."/>
            <person name="Hall N."/>
            <person name="Watson M."/>
            <person name="Adriaenssens E.M."/>
            <person name="Foster-Nyarko E."/>
            <person name="Jarju S."/>
            <person name="Secka A."/>
            <person name="Antonio M."/>
            <person name="Oren A."/>
            <person name="Chaudhuri R."/>
            <person name="La Ragione R.M."/>
            <person name="Hildebrand F."/>
            <person name="Pallen M.J."/>
        </authorList>
    </citation>
    <scope>NUCLEOTIDE SEQUENCE [LARGE SCALE GENOMIC DNA]</scope>
    <source>
        <strain evidence="1 2">A46</strain>
    </source>
</reference>
<protein>
    <submittedName>
        <fullName evidence="1">Uncharacterized protein</fullName>
    </submittedName>
</protein>
<dbReference type="EMBL" id="JACSPZ010000009">
    <property type="protein sequence ID" value="MBD8038268.1"/>
    <property type="molecule type" value="Genomic_DNA"/>
</dbReference>
<dbReference type="RefSeq" id="WP_191701326.1">
    <property type="nucleotide sequence ID" value="NZ_JACSPZ010000009.1"/>
</dbReference>
<organism evidence="1 2">
    <name type="scientific">Solibacillus faecavium</name>
    <dbReference type="NCBI Taxonomy" id="2762221"/>
    <lineage>
        <taxon>Bacteria</taxon>
        <taxon>Bacillati</taxon>
        <taxon>Bacillota</taxon>
        <taxon>Bacilli</taxon>
        <taxon>Bacillales</taxon>
        <taxon>Caryophanaceae</taxon>
        <taxon>Solibacillus</taxon>
    </lineage>
</organism>
<dbReference type="Proteomes" id="UP000619101">
    <property type="component" value="Unassembled WGS sequence"/>
</dbReference>
<gene>
    <name evidence="1" type="ORF">H9635_16055</name>
</gene>
<proteinExistence type="predicted"/>
<sequence>MDFFMRCARDGCSKIWPECSNKMKEVLIKLELSNISFKSSKMNALGANIPVGSAKITLKASNKSKKLLITKAV</sequence>
<evidence type="ECO:0000313" key="2">
    <source>
        <dbReference type="Proteomes" id="UP000619101"/>
    </source>
</evidence>
<name>A0ABR8Y237_9BACL</name>
<comment type="caution">
    <text evidence="1">The sequence shown here is derived from an EMBL/GenBank/DDBJ whole genome shotgun (WGS) entry which is preliminary data.</text>
</comment>